<organism evidence="16 17">
    <name type="scientific">Zalerion maritima</name>
    <dbReference type="NCBI Taxonomy" id="339359"/>
    <lineage>
        <taxon>Eukaryota</taxon>
        <taxon>Fungi</taxon>
        <taxon>Dikarya</taxon>
        <taxon>Ascomycota</taxon>
        <taxon>Pezizomycotina</taxon>
        <taxon>Sordariomycetes</taxon>
        <taxon>Lulworthiomycetidae</taxon>
        <taxon>Lulworthiales</taxon>
        <taxon>Lulworthiaceae</taxon>
        <taxon>Zalerion</taxon>
    </lineage>
</organism>
<keyword evidence="5" id="KW-0375">Hydrogen ion transport</keyword>
<proteinExistence type="inferred from homology"/>
<keyword evidence="17" id="KW-1185">Reference proteome</keyword>
<dbReference type="AlphaFoldDB" id="A0AAD5WY82"/>
<evidence type="ECO:0000259" key="15">
    <source>
        <dbReference type="Pfam" id="PF21334"/>
    </source>
</evidence>
<evidence type="ECO:0000256" key="9">
    <source>
        <dbReference type="ARBA" id="ARBA00023128"/>
    </source>
</evidence>
<dbReference type="PANTHER" id="PTHR13822">
    <property type="entry name" value="ATP SYNTHASE DELTA/EPSILON CHAIN"/>
    <property type="match status" value="1"/>
</dbReference>
<evidence type="ECO:0000256" key="8">
    <source>
        <dbReference type="ARBA" id="ARBA00023065"/>
    </source>
</evidence>
<protein>
    <recommendedName>
        <fullName evidence="3">ATP synthase subunit delta, mitochondrial</fullName>
    </recommendedName>
    <alternativeName>
        <fullName evidence="13">F-ATPase delta subunit</fullName>
    </alternativeName>
</protein>
<dbReference type="InterPro" id="IPR020546">
    <property type="entry name" value="ATP_synth_F1_dsu/esu_N"/>
</dbReference>
<dbReference type="GO" id="GO:0045259">
    <property type="term" value="C:proton-transporting ATP synthase complex"/>
    <property type="evidence" value="ECO:0007669"/>
    <property type="project" value="UniProtKB-KW"/>
</dbReference>
<evidence type="ECO:0000256" key="12">
    <source>
        <dbReference type="ARBA" id="ARBA00023310"/>
    </source>
</evidence>
<evidence type="ECO:0000256" key="2">
    <source>
        <dbReference type="ARBA" id="ARBA00005712"/>
    </source>
</evidence>
<sequence length="238" mass="25862">MTSANRLQYAESHVLLRPIAKTRYSAGYARKLRLANLLSCELKDPEAIFNEQLSCQSAMNSLRIARAAVWARPAGIRVPLQRRGYAEAVSDKSIYKSQEVVQVNIAADSGDMGVLANHVPVIEQLKPGAVTIIEEDGANKQFFLAGGFAYMLPNNNMDVAAVEGAPLEDFNPDAVKNLLAEAQKVASGSGSEQDIAEAKIEIEVCLAAGLPTPYQSLPYFYPPKPFPDQLFLPPVSKL</sequence>
<comment type="caution">
    <text evidence="16">The sequence shown here is derived from an EMBL/GenBank/DDBJ whole genome shotgun (WGS) entry which is preliminary data.</text>
</comment>
<feature type="domain" description="ATP synthase F1 complex delta/epsilon subunit N-terminal" evidence="14">
    <location>
        <begin position="91"/>
        <end position="154"/>
    </location>
</feature>
<dbReference type="Gene3D" id="2.60.15.10">
    <property type="entry name" value="F0F1 ATP synthase delta/epsilon subunit, N-terminal"/>
    <property type="match status" value="1"/>
</dbReference>
<dbReference type="CDD" id="cd12152">
    <property type="entry name" value="F1-ATPase_delta"/>
    <property type="match status" value="1"/>
</dbReference>
<dbReference type="FunFam" id="2.60.15.10:FF:000003">
    <property type="entry name" value="ATP synthase subunit delta, mitochondrial"/>
    <property type="match status" value="1"/>
</dbReference>
<evidence type="ECO:0000313" key="16">
    <source>
        <dbReference type="EMBL" id="KAJ2906709.1"/>
    </source>
</evidence>
<feature type="domain" description="F1F0-ATP synthase subunit delta C-terminal" evidence="15">
    <location>
        <begin position="170"/>
        <end position="204"/>
    </location>
</feature>
<keyword evidence="8" id="KW-0406">Ion transport</keyword>
<dbReference type="InterPro" id="IPR036771">
    <property type="entry name" value="ATPsynth_dsu/esu_N"/>
</dbReference>
<evidence type="ECO:0000256" key="13">
    <source>
        <dbReference type="ARBA" id="ARBA00031669"/>
    </source>
</evidence>
<evidence type="ECO:0000313" key="17">
    <source>
        <dbReference type="Proteomes" id="UP001201980"/>
    </source>
</evidence>
<dbReference type="GO" id="GO:0005743">
    <property type="term" value="C:mitochondrial inner membrane"/>
    <property type="evidence" value="ECO:0007669"/>
    <property type="project" value="UniProtKB-SubCell"/>
</dbReference>
<comment type="subcellular location">
    <subcellularLocation>
        <location evidence="1">Mitochondrion inner membrane</location>
    </subcellularLocation>
</comment>
<keyword evidence="11" id="KW-0139">CF(1)</keyword>
<dbReference type="Proteomes" id="UP001201980">
    <property type="component" value="Unassembled WGS sequence"/>
</dbReference>
<dbReference type="Pfam" id="PF21334">
    <property type="entry name" value="ATPD_C_fung"/>
    <property type="match status" value="1"/>
</dbReference>
<dbReference type="HAMAP" id="MF_00530">
    <property type="entry name" value="ATP_synth_epsil_bac"/>
    <property type="match status" value="1"/>
</dbReference>
<keyword evidence="7" id="KW-0809">Transit peptide</keyword>
<dbReference type="GO" id="GO:0046933">
    <property type="term" value="F:proton-transporting ATP synthase activity, rotational mechanism"/>
    <property type="evidence" value="ECO:0007669"/>
    <property type="project" value="InterPro"/>
</dbReference>
<dbReference type="EMBL" id="JAKWBI020000010">
    <property type="protein sequence ID" value="KAJ2906709.1"/>
    <property type="molecule type" value="Genomic_DNA"/>
</dbReference>
<name>A0AAD5WY82_9PEZI</name>
<keyword evidence="4" id="KW-0813">Transport</keyword>
<dbReference type="Pfam" id="PF02823">
    <property type="entry name" value="ATP-synt_DE_N"/>
    <property type="match status" value="1"/>
</dbReference>
<keyword evidence="6" id="KW-0999">Mitochondrion inner membrane</keyword>
<accession>A0AAD5WY82</accession>
<dbReference type="PANTHER" id="PTHR13822:SF7">
    <property type="entry name" value="ATP SYNTHASE SUBUNIT DELTA, MITOCHONDRIAL"/>
    <property type="match status" value="1"/>
</dbReference>
<evidence type="ECO:0000256" key="5">
    <source>
        <dbReference type="ARBA" id="ARBA00022781"/>
    </source>
</evidence>
<comment type="similarity">
    <text evidence="2">Belongs to the ATPase epsilon chain family.</text>
</comment>
<evidence type="ECO:0000256" key="10">
    <source>
        <dbReference type="ARBA" id="ARBA00023136"/>
    </source>
</evidence>
<evidence type="ECO:0000256" key="6">
    <source>
        <dbReference type="ARBA" id="ARBA00022792"/>
    </source>
</evidence>
<evidence type="ECO:0000256" key="11">
    <source>
        <dbReference type="ARBA" id="ARBA00023196"/>
    </source>
</evidence>
<dbReference type="Gene3D" id="6.10.140.880">
    <property type="match status" value="1"/>
</dbReference>
<evidence type="ECO:0000259" key="14">
    <source>
        <dbReference type="Pfam" id="PF02823"/>
    </source>
</evidence>
<keyword evidence="9" id="KW-0496">Mitochondrion</keyword>
<keyword evidence="12" id="KW-0066">ATP synthesis</keyword>
<evidence type="ECO:0000256" key="4">
    <source>
        <dbReference type="ARBA" id="ARBA00022448"/>
    </source>
</evidence>
<reference evidence="16" key="1">
    <citation type="submission" date="2022-07" db="EMBL/GenBank/DDBJ databases">
        <title>Draft genome sequence of Zalerion maritima ATCC 34329, a (micro)plastics degrading marine fungus.</title>
        <authorList>
            <person name="Paco A."/>
            <person name="Goncalves M.F.M."/>
            <person name="Rocha-Santos T.A.P."/>
            <person name="Alves A."/>
        </authorList>
    </citation>
    <scope>NUCLEOTIDE SEQUENCE</scope>
    <source>
        <strain evidence="16">ATCC 34329</strain>
    </source>
</reference>
<dbReference type="SUPFAM" id="SSF51344">
    <property type="entry name" value="Epsilon subunit of F1F0-ATP synthase N-terminal domain"/>
    <property type="match status" value="1"/>
</dbReference>
<dbReference type="InterPro" id="IPR048938">
    <property type="entry name" value="ATPD_C_fung"/>
</dbReference>
<evidence type="ECO:0000256" key="7">
    <source>
        <dbReference type="ARBA" id="ARBA00022946"/>
    </source>
</evidence>
<evidence type="ECO:0000256" key="1">
    <source>
        <dbReference type="ARBA" id="ARBA00004273"/>
    </source>
</evidence>
<evidence type="ECO:0000256" key="3">
    <source>
        <dbReference type="ARBA" id="ARBA00016960"/>
    </source>
</evidence>
<gene>
    <name evidence="16" type="ORF">MKZ38_000445</name>
</gene>
<dbReference type="InterPro" id="IPR001469">
    <property type="entry name" value="ATP_synth_F1_dsu/esu"/>
</dbReference>
<keyword evidence="10" id="KW-0472">Membrane</keyword>